<proteinExistence type="predicted"/>
<gene>
    <name evidence="1" type="ORF">METZ01_LOCUS211242</name>
</gene>
<organism evidence="1">
    <name type="scientific">marine metagenome</name>
    <dbReference type="NCBI Taxonomy" id="408172"/>
    <lineage>
        <taxon>unclassified sequences</taxon>
        <taxon>metagenomes</taxon>
        <taxon>ecological metagenomes</taxon>
    </lineage>
</organism>
<dbReference type="AlphaFoldDB" id="A0A382F5V0"/>
<reference evidence="1" key="1">
    <citation type="submission" date="2018-05" db="EMBL/GenBank/DDBJ databases">
        <authorList>
            <person name="Lanie J.A."/>
            <person name="Ng W.-L."/>
            <person name="Kazmierczak K.M."/>
            <person name="Andrzejewski T.M."/>
            <person name="Davidsen T.M."/>
            <person name="Wayne K.J."/>
            <person name="Tettelin H."/>
            <person name="Glass J.I."/>
            <person name="Rusch D."/>
            <person name="Podicherti R."/>
            <person name="Tsui H.-C.T."/>
            <person name="Winkler M.E."/>
        </authorList>
    </citation>
    <scope>NUCLEOTIDE SEQUENCE</scope>
</reference>
<accession>A0A382F5V0</accession>
<protein>
    <submittedName>
        <fullName evidence="1">Uncharacterized protein</fullName>
    </submittedName>
</protein>
<name>A0A382F5V0_9ZZZZ</name>
<evidence type="ECO:0000313" key="1">
    <source>
        <dbReference type="EMBL" id="SVB58388.1"/>
    </source>
</evidence>
<feature type="non-terminal residue" evidence="1">
    <location>
        <position position="39"/>
    </location>
</feature>
<dbReference type="EMBL" id="UINC01048174">
    <property type="protein sequence ID" value="SVB58388.1"/>
    <property type="molecule type" value="Genomic_DNA"/>
</dbReference>
<sequence>MKWTETIVQALKNWNTSLIAYVPDISIHEVTRLIDNDPF</sequence>